<dbReference type="EMBL" id="UYRV01030185">
    <property type="protein sequence ID" value="VDK84472.1"/>
    <property type="molecule type" value="Genomic_DNA"/>
</dbReference>
<evidence type="ECO:0000313" key="2">
    <source>
        <dbReference type="EMBL" id="VDK84472.1"/>
    </source>
</evidence>
<gene>
    <name evidence="2" type="ORF">CGOC_LOCUS8295</name>
</gene>
<dbReference type="Proteomes" id="UP000271889">
    <property type="component" value="Unassembled WGS sequence"/>
</dbReference>
<accession>A0A3P6T8R5</accession>
<organism evidence="2 3">
    <name type="scientific">Cylicostephanus goldi</name>
    <name type="common">Nematode worm</name>
    <dbReference type="NCBI Taxonomy" id="71465"/>
    <lineage>
        <taxon>Eukaryota</taxon>
        <taxon>Metazoa</taxon>
        <taxon>Ecdysozoa</taxon>
        <taxon>Nematoda</taxon>
        <taxon>Chromadorea</taxon>
        <taxon>Rhabditida</taxon>
        <taxon>Rhabditina</taxon>
        <taxon>Rhabditomorpha</taxon>
        <taxon>Strongyloidea</taxon>
        <taxon>Strongylidae</taxon>
        <taxon>Cylicostephanus</taxon>
    </lineage>
</organism>
<keyword evidence="1" id="KW-0732">Signal</keyword>
<dbReference type="AlphaFoldDB" id="A0A3P6T8R5"/>
<proteinExistence type="predicted"/>
<keyword evidence="3" id="KW-1185">Reference proteome</keyword>
<protein>
    <submittedName>
        <fullName evidence="2">Uncharacterized protein</fullName>
    </submittedName>
</protein>
<evidence type="ECO:0000313" key="3">
    <source>
        <dbReference type="Proteomes" id="UP000271889"/>
    </source>
</evidence>
<name>A0A3P6T8R5_CYLGO</name>
<feature type="chain" id="PRO_5018292058" evidence="1">
    <location>
        <begin position="27"/>
        <end position="198"/>
    </location>
</feature>
<reference evidence="2 3" key="1">
    <citation type="submission" date="2018-11" db="EMBL/GenBank/DDBJ databases">
        <authorList>
            <consortium name="Pathogen Informatics"/>
        </authorList>
    </citation>
    <scope>NUCLEOTIDE SEQUENCE [LARGE SCALE GENOMIC DNA]</scope>
</reference>
<evidence type="ECO:0000256" key="1">
    <source>
        <dbReference type="SAM" id="SignalP"/>
    </source>
</evidence>
<sequence length="198" mass="22995">MWTYRRLSLMGSFGLVLIVFEHPVSLHFQTTINWINSRACSPEKKTFVVTAKRGTCREYQLNQHVDTPLQELRVSECSAAIGGLTFDCDYTLEIVEEENKKVCILLILHFEVYNRWVRTHECKQKYGPWKFFELRLGLAIDCLNILLSCVVENHSVSIEPHFSIFVNLCGRNGIREMFQPTQYSHSDGDQHILLNQVL</sequence>
<feature type="signal peptide" evidence="1">
    <location>
        <begin position="1"/>
        <end position="26"/>
    </location>
</feature>